<dbReference type="Pfam" id="PF23559">
    <property type="entry name" value="WHD_DRP"/>
    <property type="match status" value="1"/>
</dbReference>
<keyword evidence="4" id="KW-0547">Nucleotide-binding</keyword>
<evidence type="ECO:0000259" key="7">
    <source>
        <dbReference type="Pfam" id="PF00931"/>
    </source>
</evidence>
<dbReference type="PRINTS" id="PR00364">
    <property type="entry name" value="DISEASERSIST"/>
</dbReference>
<dbReference type="InterPro" id="IPR058922">
    <property type="entry name" value="WHD_DRP"/>
</dbReference>
<keyword evidence="5" id="KW-0611">Plant defense</keyword>
<dbReference type="InterPro" id="IPR038005">
    <property type="entry name" value="RX-like_CC"/>
</dbReference>
<keyword evidence="2" id="KW-0433">Leucine-rich repeat</keyword>
<evidence type="ECO:0000256" key="4">
    <source>
        <dbReference type="ARBA" id="ARBA00022741"/>
    </source>
</evidence>
<dbReference type="InterPro" id="IPR027417">
    <property type="entry name" value="P-loop_NTPase"/>
</dbReference>
<dbReference type="SUPFAM" id="SSF52540">
    <property type="entry name" value="P-loop containing nucleoside triphosphate hydrolases"/>
    <property type="match status" value="2"/>
</dbReference>
<keyword evidence="12" id="KW-1185">Reference proteome</keyword>
<evidence type="ECO:0000259" key="8">
    <source>
        <dbReference type="Pfam" id="PF18052"/>
    </source>
</evidence>
<evidence type="ECO:0000259" key="10">
    <source>
        <dbReference type="Pfam" id="PF23598"/>
    </source>
</evidence>
<dbReference type="Gene3D" id="3.40.50.300">
    <property type="entry name" value="P-loop containing nucleotide triphosphate hydrolases"/>
    <property type="match status" value="2"/>
</dbReference>
<dbReference type="Pfam" id="PF00931">
    <property type="entry name" value="NB-ARC"/>
    <property type="match status" value="2"/>
</dbReference>
<dbReference type="GO" id="GO:0000166">
    <property type="term" value="F:nucleotide binding"/>
    <property type="evidence" value="ECO:0007669"/>
    <property type="project" value="UniProtKB-KW"/>
</dbReference>
<name>A0ABC9AV61_9POAL</name>
<dbReference type="InterPro" id="IPR044974">
    <property type="entry name" value="Disease_R_plants"/>
</dbReference>
<dbReference type="Proteomes" id="UP001497457">
    <property type="component" value="Chromosome 23rd"/>
</dbReference>
<evidence type="ECO:0000256" key="3">
    <source>
        <dbReference type="ARBA" id="ARBA00022737"/>
    </source>
</evidence>
<dbReference type="InterPro" id="IPR032675">
    <property type="entry name" value="LRR_dom_sf"/>
</dbReference>
<protein>
    <submittedName>
        <fullName evidence="11">Uncharacterized protein</fullName>
    </submittedName>
</protein>
<dbReference type="GO" id="GO:0006952">
    <property type="term" value="P:defense response"/>
    <property type="evidence" value="ECO:0007669"/>
    <property type="project" value="UniProtKB-KW"/>
</dbReference>
<dbReference type="InterPro" id="IPR041118">
    <property type="entry name" value="Rx_N"/>
</dbReference>
<sequence length="1173" mass="133610">MADLATGLSKTAVQLLADKVKSAIKEEAEKWQIVERDLVFITGEFEMMQSFLDTADEEHVKNKVVRTWVRQVRDLSYDVEDCIEFVLHLDTKKRTWWLRLLPSCGKQAAALPVDEAVTQIMQLKARVVDVSQRNIRYNLITDSGSKPVAEVQRNAATSTDILIAAAKMQGGHPDLIKLVTRDDTDLQVISVWGTGGDHGKISIIKNVFDDSIVRENFGCRGWVKLTHPFNPKDFIQNLVTQFDTNSCQEQGGAIIGLDVLKMMEFSQGDVVNEFMEQVNNKYLIILEDISTMGQWHAIMPYLPDRKNGSRIIVSTQQLEIARLCTGQPCQMLELSQLAANHSVYIFFVEGFQHNMVHSFNKEEPYHSLHNYGLLRRDSEVDELFEQIQERHLISVWGMPGVGKSVLVGAIYYKPRANDKFKKQAWVNVCYPFNPTDFCRILLVDLHSESTSMEQTSSKLLEIKDPIKECRRLLDEFKCLVVIDGLQYKDDWDWIKSNLIHGDSRSCVIIITSEESVAKHCAVSSRDASYNIKGLEAVAAHELLKKVLEENGCYLEQQMKGEADLILSKCGGLPKVVVTVARYLATRPRDVLKQEMRRLSDNFMYELETNPEFGSLRGILAWMHSYLHACPRHLKKSMLYISIFPQDSIIQRRRLVRRLIAEGYSKGTDSISLEKHAEMLFEEVAALSIMQPVLKASKVIGYQVNGFFRDYILSRPVEDRVFSPVEVSALEQGHGRLTTEGIGQHLAIASTWDWDCEAEPVVLESLDLSRLRSLTVFGCFWPHYVSDRMRVLRVLDLENAFHVTEYEVDKIGKLLARLKFLSLRGQRNLVHLPDSVGELMQLQTLDIRDTSIVTLPPWITRLRKLQYIRAGTTMEWTHDDSLAVERQTTMEWTHDDSLAVERHPTPSSKRSKAVTSRLLARFRRRGADGSCSGGVEVPREIRRLKALHTLGAVHLNSNAGWGVFWEVLYSHHLKKLELSGINRKTISWILGSRLESLSLQFEKTNHFLDWSAVPIPTTLRSLKMQGHVEQLPQLIKDLGNLLKLTLEKTTLFTPDDMIVLGSLPSLRTLRLRVNTDPDGELQFPANLFSKLQVLEIASKSKLHVKFDEGAMEKLEQFRIHCLQGSEMQFSGLEHPVSLKQVWLLGSFDDALQEALQQQLPKLQVEPRPTQAPRS</sequence>
<dbReference type="SUPFAM" id="SSF52058">
    <property type="entry name" value="L domain-like"/>
    <property type="match status" value="1"/>
</dbReference>
<dbReference type="InterPro" id="IPR002182">
    <property type="entry name" value="NB-ARC"/>
</dbReference>
<comment type="similarity">
    <text evidence="1">Belongs to the disease resistance NB-LRR family.</text>
</comment>
<feature type="domain" description="NB-ARC" evidence="7">
    <location>
        <begin position="183"/>
        <end position="354"/>
    </location>
</feature>
<evidence type="ECO:0000313" key="12">
    <source>
        <dbReference type="Proteomes" id="UP001497457"/>
    </source>
</evidence>
<dbReference type="PANTHER" id="PTHR23155:SF1135">
    <property type="entry name" value="OS08G0246300 PROTEIN"/>
    <property type="match status" value="1"/>
</dbReference>
<feature type="domain" description="Disease resistance N-terminal" evidence="8">
    <location>
        <begin position="12"/>
        <end position="93"/>
    </location>
</feature>
<dbReference type="InterPro" id="IPR055414">
    <property type="entry name" value="LRR_R13L4/SHOC2-like"/>
</dbReference>
<keyword evidence="3" id="KW-0677">Repeat</keyword>
<feature type="domain" description="Disease resistance R13L4/SHOC-2-like LRR" evidence="10">
    <location>
        <begin position="933"/>
        <end position="1154"/>
    </location>
</feature>
<evidence type="ECO:0000256" key="5">
    <source>
        <dbReference type="ARBA" id="ARBA00022821"/>
    </source>
</evidence>
<reference evidence="11" key="1">
    <citation type="submission" date="2024-10" db="EMBL/GenBank/DDBJ databases">
        <authorList>
            <person name="Ryan C."/>
        </authorList>
    </citation>
    <scope>NUCLEOTIDE SEQUENCE [LARGE SCALE GENOMIC DNA]</scope>
</reference>
<dbReference type="EMBL" id="OZ075133">
    <property type="protein sequence ID" value="CAL4986695.1"/>
    <property type="molecule type" value="Genomic_DNA"/>
</dbReference>
<dbReference type="Pfam" id="PF23598">
    <property type="entry name" value="LRR_14"/>
    <property type="match status" value="2"/>
</dbReference>
<keyword evidence="6" id="KW-0175">Coiled coil</keyword>
<dbReference type="CDD" id="cd14798">
    <property type="entry name" value="RX-CC_like"/>
    <property type="match status" value="1"/>
</dbReference>
<dbReference type="Pfam" id="PF18052">
    <property type="entry name" value="Rx_N"/>
    <property type="match status" value="1"/>
</dbReference>
<feature type="domain" description="Disease resistance R13L4/SHOC-2-like LRR" evidence="10">
    <location>
        <begin position="770"/>
        <end position="873"/>
    </location>
</feature>
<dbReference type="PANTHER" id="PTHR23155">
    <property type="entry name" value="DISEASE RESISTANCE PROTEIN RP"/>
    <property type="match status" value="1"/>
</dbReference>
<proteinExistence type="inferred from homology"/>
<evidence type="ECO:0000313" key="11">
    <source>
        <dbReference type="EMBL" id="CAL4986695.1"/>
    </source>
</evidence>
<accession>A0ABC9AV61</accession>
<dbReference type="Gene3D" id="1.20.5.4130">
    <property type="match status" value="1"/>
</dbReference>
<dbReference type="GO" id="GO:0051707">
    <property type="term" value="P:response to other organism"/>
    <property type="evidence" value="ECO:0007669"/>
    <property type="project" value="UniProtKB-ARBA"/>
</dbReference>
<dbReference type="AlphaFoldDB" id="A0ABC9AV61"/>
<evidence type="ECO:0000259" key="9">
    <source>
        <dbReference type="Pfam" id="PF23559"/>
    </source>
</evidence>
<evidence type="ECO:0000256" key="1">
    <source>
        <dbReference type="ARBA" id="ARBA00008894"/>
    </source>
</evidence>
<feature type="domain" description="NB-ARC" evidence="7">
    <location>
        <begin position="382"/>
        <end position="546"/>
    </location>
</feature>
<dbReference type="Gene3D" id="3.80.10.10">
    <property type="entry name" value="Ribonuclease Inhibitor"/>
    <property type="match status" value="1"/>
</dbReference>
<feature type="domain" description="Disease resistance protein winged helix" evidence="9">
    <location>
        <begin position="642"/>
        <end position="709"/>
    </location>
</feature>
<evidence type="ECO:0000256" key="2">
    <source>
        <dbReference type="ARBA" id="ARBA00022614"/>
    </source>
</evidence>
<gene>
    <name evidence="11" type="ORF">URODEC1_LOCUS58494</name>
</gene>
<evidence type="ECO:0000256" key="6">
    <source>
        <dbReference type="ARBA" id="ARBA00023054"/>
    </source>
</evidence>
<organism evidence="11 12">
    <name type="scientific">Urochloa decumbens</name>
    <dbReference type="NCBI Taxonomy" id="240449"/>
    <lineage>
        <taxon>Eukaryota</taxon>
        <taxon>Viridiplantae</taxon>
        <taxon>Streptophyta</taxon>
        <taxon>Embryophyta</taxon>
        <taxon>Tracheophyta</taxon>
        <taxon>Spermatophyta</taxon>
        <taxon>Magnoliopsida</taxon>
        <taxon>Liliopsida</taxon>
        <taxon>Poales</taxon>
        <taxon>Poaceae</taxon>
        <taxon>PACMAD clade</taxon>
        <taxon>Panicoideae</taxon>
        <taxon>Panicodae</taxon>
        <taxon>Paniceae</taxon>
        <taxon>Melinidinae</taxon>
        <taxon>Urochloa</taxon>
    </lineage>
</organism>